<dbReference type="SUPFAM" id="SSF49785">
    <property type="entry name" value="Galactose-binding domain-like"/>
    <property type="match status" value="1"/>
</dbReference>
<dbReference type="Proteomes" id="UP000216361">
    <property type="component" value="Unassembled WGS sequence"/>
</dbReference>
<dbReference type="InterPro" id="IPR013736">
    <property type="entry name" value="Xaa-Pro_dipept_C"/>
</dbReference>
<dbReference type="Gene3D" id="3.40.50.1820">
    <property type="entry name" value="alpha/beta hydrolase"/>
    <property type="match status" value="1"/>
</dbReference>
<dbReference type="SUPFAM" id="SSF53474">
    <property type="entry name" value="alpha/beta-Hydrolases"/>
    <property type="match status" value="1"/>
</dbReference>
<dbReference type="InterPro" id="IPR050585">
    <property type="entry name" value="Xaa-Pro_dipeptidyl-ppase/CocE"/>
</dbReference>
<dbReference type="PANTHER" id="PTHR43056:SF10">
    <property type="entry name" value="COCE_NOND FAMILY, PUTATIVE (AFU_ORTHOLOGUE AFUA_7G00600)-RELATED"/>
    <property type="match status" value="1"/>
</dbReference>
<dbReference type="SMART" id="SM00939">
    <property type="entry name" value="PepX_C"/>
    <property type="match status" value="1"/>
</dbReference>
<dbReference type="InterPro" id="IPR008979">
    <property type="entry name" value="Galactose-bd-like_sf"/>
</dbReference>
<dbReference type="RefSeq" id="WP_094407202.1">
    <property type="nucleotide sequence ID" value="NZ_BMJZ01000007.1"/>
</dbReference>
<dbReference type="PANTHER" id="PTHR43056">
    <property type="entry name" value="PEPTIDASE S9 PROLYL OLIGOPEPTIDASE"/>
    <property type="match status" value="1"/>
</dbReference>
<dbReference type="InterPro" id="IPR005674">
    <property type="entry name" value="CocE/Ser_esterase"/>
</dbReference>
<feature type="domain" description="Xaa-Pro dipeptidyl-peptidase C-terminal" evidence="2">
    <location>
        <begin position="338"/>
        <end position="613"/>
    </location>
</feature>
<dbReference type="EMBL" id="NOXS01000022">
    <property type="protein sequence ID" value="OYQ21420.1"/>
    <property type="molecule type" value="Genomic_DNA"/>
</dbReference>
<reference evidence="3 4" key="1">
    <citation type="submission" date="2017-07" db="EMBL/GenBank/DDBJ databases">
        <title>Elstera cyanobacteriorum sp. nov., a novel bacterium isolated from cyanobacterial aggregates in a eutrophic lake.</title>
        <authorList>
            <person name="Cai H."/>
        </authorList>
    </citation>
    <scope>NUCLEOTIDE SEQUENCE [LARGE SCALE GENOMIC DNA]</scope>
    <source>
        <strain evidence="3 4">TH019</strain>
    </source>
</reference>
<dbReference type="GO" id="GO:0008239">
    <property type="term" value="F:dipeptidyl-peptidase activity"/>
    <property type="evidence" value="ECO:0007669"/>
    <property type="project" value="InterPro"/>
</dbReference>
<evidence type="ECO:0000313" key="4">
    <source>
        <dbReference type="Proteomes" id="UP000216361"/>
    </source>
</evidence>
<sequence>MSDVLEQGRVIRWPDQMITMPDGVRLATDLYFPAEDGKILEGRRPVLLERTPYDKRSASHSEISVHDRTPRSREAVACAFVRAGYIVAMQDCRGRYQSEGSFSKYTGEAADGAETVEWLAAQPWCDGRVATHGLSYSAHTQMALASLAPTGLAGMLLDSGGFSNAYQGGIRQGGAFELKQATWAYKQAHLSPVAKADPLVATALKQEDIRAWFHRLPWKPGHSPLRWVPEYEAYFFSQWQAECFDESWQKPGLYALGYLDTLPDVPILLMSSWYDPYPRTAIENFTALTSGGRRSPAYLVLGPWLHGRRSDSFSGDVDFGPAATLDGSLAPDFMAFRLDWMARVFGTATTPPPPAVRYFRMGGGSGTRRSDGRLDHGGAWMQAETWPPQAARQDFFLTAEGGFRPTPPEVPQASRSYLSDPKNPVPTIGGAITSGDPIIERGGFDQREDPRFFGCQPPYLPLASRADVLVFETPPLTHDLDMTGPVTAEIFVSSSAPDLDLCIKLIDVYPPSADYPQGFALNLTHGIQRCRFRDGWEAPRLMEPGTIYKIQVEAFPTANLFKAGHRLRLDIASSNFPHFDVNPQTGAPAWESGPTQVADVRIYTDAAHPSRLVLAPVTNAKPL</sequence>
<dbReference type="Gene3D" id="1.10.3020.10">
    <property type="entry name" value="alpha-amino acid ester hydrolase ( Helical cap domain)"/>
    <property type="match status" value="1"/>
</dbReference>
<dbReference type="Pfam" id="PF02129">
    <property type="entry name" value="Peptidase_S15"/>
    <property type="match status" value="1"/>
</dbReference>
<protein>
    <submittedName>
        <fullName evidence="3">Antibiotic hydrolase</fullName>
    </submittedName>
</protein>
<keyword evidence="1 3" id="KW-0378">Hydrolase</keyword>
<dbReference type="Pfam" id="PF08530">
    <property type="entry name" value="PepX_C"/>
    <property type="match status" value="1"/>
</dbReference>
<proteinExistence type="predicted"/>
<dbReference type="OrthoDB" id="9806163at2"/>
<gene>
    <name evidence="3" type="ORF">CHR90_01970</name>
</gene>
<dbReference type="NCBIfam" id="TIGR00976">
    <property type="entry name" value="CocE_NonD"/>
    <property type="match status" value="1"/>
</dbReference>
<name>A0A255XYW0_9PROT</name>
<dbReference type="AlphaFoldDB" id="A0A255XYW0"/>
<evidence type="ECO:0000259" key="2">
    <source>
        <dbReference type="SMART" id="SM00939"/>
    </source>
</evidence>
<dbReference type="InterPro" id="IPR000383">
    <property type="entry name" value="Xaa-Pro-like_dom"/>
</dbReference>
<dbReference type="Gene3D" id="2.60.120.260">
    <property type="entry name" value="Galactose-binding domain-like"/>
    <property type="match status" value="1"/>
</dbReference>
<dbReference type="InterPro" id="IPR029058">
    <property type="entry name" value="AB_hydrolase_fold"/>
</dbReference>
<evidence type="ECO:0000313" key="3">
    <source>
        <dbReference type="EMBL" id="OYQ21420.1"/>
    </source>
</evidence>
<keyword evidence="4" id="KW-1185">Reference proteome</keyword>
<comment type="caution">
    <text evidence="3">The sequence shown here is derived from an EMBL/GenBank/DDBJ whole genome shotgun (WGS) entry which is preliminary data.</text>
</comment>
<evidence type="ECO:0000256" key="1">
    <source>
        <dbReference type="ARBA" id="ARBA00022801"/>
    </source>
</evidence>
<accession>A0A255XYW0</accession>
<organism evidence="3 4">
    <name type="scientific">Elstera cyanobacteriorum</name>
    <dbReference type="NCBI Taxonomy" id="2022747"/>
    <lineage>
        <taxon>Bacteria</taxon>
        <taxon>Pseudomonadati</taxon>
        <taxon>Pseudomonadota</taxon>
        <taxon>Alphaproteobacteria</taxon>
        <taxon>Rhodospirillales</taxon>
        <taxon>Rhodospirillaceae</taxon>
        <taxon>Elstera</taxon>
    </lineage>
</organism>